<dbReference type="RefSeq" id="WP_176444189.1">
    <property type="nucleotide sequence ID" value="NZ_FZOW01000003.1"/>
</dbReference>
<dbReference type="AlphaFoldDB" id="A0A239FQX3"/>
<gene>
    <name evidence="2" type="ORF">SAMN05421642_103414</name>
</gene>
<keyword evidence="3" id="KW-1185">Reference proteome</keyword>
<accession>A0A239FQX3</accession>
<keyword evidence="1" id="KW-1133">Transmembrane helix</keyword>
<keyword evidence="1" id="KW-0812">Transmembrane</keyword>
<feature type="transmembrane region" description="Helical" evidence="1">
    <location>
        <begin position="29"/>
        <end position="52"/>
    </location>
</feature>
<protein>
    <submittedName>
        <fullName evidence="2">Uncharacterized protein</fullName>
    </submittedName>
</protein>
<keyword evidence="1" id="KW-0472">Membrane</keyword>
<evidence type="ECO:0000256" key="1">
    <source>
        <dbReference type="SAM" id="Phobius"/>
    </source>
</evidence>
<sequence>MDQHTIVERGDLAADWQDAAPAADLPRPAVMAAITAATIVGAWGILNGLAALNGGVL</sequence>
<name>A0A239FQX3_9NOCA</name>
<evidence type="ECO:0000313" key="2">
    <source>
        <dbReference type="EMBL" id="SNS59230.1"/>
    </source>
</evidence>
<evidence type="ECO:0000313" key="3">
    <source>
        <dbReference type="Proteomes" id="UP000198327"/>
    </source>
</evidence>
<dbReference type="Proteomes" id="UP000198327">
    <property type="component" value="Unassembled WGS sequence"/>
</dbReference>
<organism evidence="2 3">
    <name type="scientific">Rhodococcoides kyotonense</name>
    <dbReference type="NCBI Taxonomy" id="398843"/>
    <lineage>
        <taxon>Bacteria</taxon>
        <taxon>Bacillati</taxon>
        <taxon>Actinomycetota</taxon>
        <taxon>Actinomycetes</taxon>
        <taxon>Mycobacteriales</taxon>
        <taxon>Nocardiaceae</taxon>
        <taxon>Rhodococcoides</taxon>
    </lineage>
</organism>
<reference evidence="3" key="1">
    <citation type="submission" date="2017-06" db="EMBL/GenBank/DDBJ databases">
        <authorList>
            <person name="Varghese N."/>
            <person name="Submissions S."/>
        </authorList>
    </citation>
    <scope>NUCLEOTIDE SEQUENCE [LARGE SCALE GENOMIC DNA]</scope>
    <source>
        <strain evidence="3">JCM 23211</strain>
    </source>
</reference>
<proteinExistence type="predicted"/>
<dbReference type="EMBL" id="FZOW01000003">
    <property type="protein sequence ID" value="SNS59230.1"/>
    <property type="molecule type" value="Genomic_DNA"/>
</dbReference>